<evidence type="ECO:0000313" key="1">
    <source>
        <dbReference type="Proteomes" id="UP000887580"/>
    </source>
</evidence>
<organism evidence="1 2">
    <name type="scientific">Panagrolaimus sp. PS1159</name>
    <dbReference type="NCBI Taxonomy" id="55785"/>
    <lineage>
        <taxon>Eukaryota</taxon>
        <taxon>Metazoa</taxon>
        <taxon>Ecdysozoa</taxon>
        <taxon>Nematoda</taxon>
        <taxon>Chromadorea</taxon>
        <taxon>Rhabditida</taxon>
        <taxon>Tylenchina</taxon>
        <taxon>Panagrolaimomorpha</taxon>
        <taxon>Panagrolaimoidea</taxon>
        <taxon>Panagrolaimidae</taxon>
        <taxon>Panagrolaimus</taxon>
    </lineage>
</organism>
<sequence length="443" mass="50477">MLFFAWSFIQTAVNYARRQRLIAILQKHLLAPFSYETGLICRRIPKNIFSQPSTSSTSSYSPSSKCLIKAPSEPFLNYETSDTVILYRTEELEIVAVPKPDSLKIHEWTLFTTDIPRKSIFIPPNVPRVSFIAVIIPSSNFTGSSNSFTASTEVSEEELNETTKIETKADTEIFNLDASVENLADNLKNDDTGSLSNLLSSYANQIAFCRRKPNEILYETDLNNFYSIIFQWSESALYEFNGKGIVTEIYSVQLPNLASDRVLTLSPSNSIFSQISSNTLPATFSHYYKRQPYTLLEYLYLKDLFGDEFPTSWRTINVENNYYFNNTLKNGYSYYRSDSALNRAISPTGSFYKPRRAILPSGQSSITNLHTQLPPLPLPRPHSPSPIPSPTIPAYIRKLRKHEKFDRRRTVSLNSSNETNHCSPSQTFDELLEDIKYIDQSPI</sequence>
<evidence type="ECO:0000313" key="2">
    <source>
        <dbReference type="WBParaSite" id="PS1159_v2.g12922.t1"/>
    </source>
</evidence>
<accession>A0AC35F1P7</accession>
<proteinExistence type="predicted"/>
<dbReference type="Proteomes" id="UP000887580">
    <property type="component" value="Unplaced"/>
</dbReference>
<reference evidence="2" key="1">
    <citation type="submission" date="2022-11" db="UniProtKB">
        <authorList>
            <consortium name="WormBaseParasite"/>
        </authorList>
    </citation>
    <scope>IDENTIFICATION</scope>
</reference>
<protein>
    <submittedName>
        <fullName evidence="2">Uncharacterized protein</fullName>
    </submittedName>
</protein>
<name>A0AC35F1P7_9BILA</name>
<dbReference type="WBParaSite" id="PS1159_v2.g12922.t1">
    <property type="protein sequence ID" value="PS1159_v2.g12922.t1"/>
    <property type="gene ID" value="PS1159_v2.g12922"/>
</dbReference>